<feature type="region of interest" description="Disordered" evidence="1">
    <location>
        <begin position="1"/>
        <end position="24"/>
    </location>
</feature>
<keyword evidence="2" id="KW-1133">Transmembrane helix</keyword>
<reference evidence="3 4" key="1">
    <citation type="submission" date="2020-02" db="EMBL/GenBank/DDBJ databases">
        <title>Whole-genome analyses of novel actinobacteria.</title>
        <authorList>
            <person name="Sahin N."/>
            <person name="Tokatli A."/>
        </authorList>
    </citation>
    <scope>NUCLEOTIDE SEQUENCE [LARGE SCALE GENOMIC DNA]</scope>
    <source>
        <strain evidence="3 4">YC504</strain>
    </source>
</reference>
<proteinExistence type="predicted"/>
<dbReference type="AlphaFoldDB" id="A0A6G4XX33"/>
<gene>
    <name evidence="3" type="ORF">G6045_36685</name>
</gene>
<protein>
    <submittedName>
        <fullName evidence="3">Small hydrophobic protein</fullName>
    </submittedName>
</protein>
<keyword evidence="4" id="KW-1185">Reference proteome</keyword>
<evidence type="ECO:0000256" key="1">
    <source>
        <dbReference type="SAM" id="MobiDB-lite"/>
    </source>
</evidence>
<dbReference type="InterPro" id="IPR055338">
    <property type="entry name" value="YqfX-like"/>
</dbReference>
<comment type="caution">
    <text evidence="3">The sequence shown here is derived from an EMBL/GenBank/DDBJ whole genome shotgun (WGS) entry which is preliminary data.</text>
</comment>
<dbReference type="EMBL" id="JAAKZW010000289">
    <property type="protein sequence ID" value="NGO81161.1"/>
    <property type="molecule type" value="Genomic_DNA"/>
</dbReference>
<evidence type="ECO:0000313" key="3">
    <source>
        <dbReference type="EMBL" id="NGO81161.1"/>
    </source>
</evidence>
<feature type="transmembrane region" description="Helical" evidence="2">
    <location>
        <begin position="30"/>
        <end position="59"/>
    </location>
</feature>
<feature type="compositionally biased region" description="Basic residues" evidence="1">
    <location>
        <begin position="8"/>
        <end position="19"/>
    </location>
</feature>
<evidence type="ECO:0000313" key="4">
    <source>
        <dbReference type="Proteomes" id="UP000481109"/>
    </source>
</evidence>
<dbReference type="PANTHER" id="PTHR40040:SF1">
    <property type="entry name" value="MEMBRANE PROTEIN"/>
    <property type="match status" value="1"/>
</dbReference>
<accession>A0A6G4XX33</accession>
<organism evidence="3 4">
    <name type="scientific">Streptomyces mesophilus</name>
    <dbReference type="NCBI Taxonomy" id="1775132"/>
    <lineage>
        <taxon>Bacteria</taxon>
        <taxon>Bacillati</taxon>
        <taxon>Actinomycetota</taxon>
        <taxon>Actinomycetes</taxon>
        <taxon>Kitasatosporales</taxon>
        <taxon>Streptomycetaceae</taxon>
        <taxon>Streptomyces</taxon>
    </lineage>
</organism>
<name>A0A6G4XX33_9ACTN</name>
<dbReference type="Proteomes" id="UP000481109">
    <property type="component" value="Unassembled WGS sequence"/>
</dbReference>
<keyword evidence="2" id="KW-0812">Transmembrane</keyword>
<keyword evidence="2" id="KW-0472">Membrane</keyword>
<evidence type="ECO:0000256" key="2">
    <source>
        <dbReference type="SAM" id="Phobius"/>
    </source>
</evidence>
<dbReference type="RefSeq" id="WP_165336564.1">
    <property type="nucleotide sequence ID" value="NZ_JAAKZW010000289.1"/>
</dbReference>
<feature type="transmembrane region" description="Helical" evidence="2">
    <location>
        <begin position="71"/>
        <end position="92"/>
    </location>
</feature>
<dbReference type="PANTHER" id="PTHR40040">
    <property type="entry name" value="SMALL HYDROPHOBIC PROTEIN-RELATED"/>
    <property type="match status" value="1"/>
</dbReference>
<sequence length="102" mass="10699">MMAGFGHSTRRRPRTRGRTWSRSGPDRATLGIIGVICAIAGFFALSIVLGPIAIICGWLAMGRRWDGGHRLPALVAVVLGAIDTILALTWIAGAAGPGNGMF</sequence>